<dbReference type="InterPro" id="IPR021850">
    <property type="entry name" value="Symplekin/Pta1"/>
</dbReference>
<dbReference type="GO" id="GO:0005847">
    <property type="term" value="C:mRNA cleavage and polyadenylation specificity factor complex"/>
    <property type="evidence" value="ECO:0007669"/>
    <property type="project" value="TreeGrafter"/>
</dbReference>
<accession>S3CBE8</accession>
<dbReference type="PANTHER" id="PTHR15245">
    <property type="entry name" value="SYMPLEKIN-RELATED"/>
    <property type="match status" value="1"/>
</dbReference>
<feature type="region of interest" description="Disordered" evidence="4">
    <location>
        <begin position="339"/>
        <end position="380"/>
    </location>
</feature>
<dbReference type="AlphaFoldDB" id="S3CBE8"/>
<dbReference type="GO" id="GO:0006397">
    <property type="term" value="P:mRNA processing"/>
    <property type="evidence" value="ECO:0007669"/>
    <property type="project" value="UniProtKB-KW"/>
</dbReference>
<dbReference type="Gene3D" id="1.25.10.10">
    <property type="entry name" value="Leucine-rich Repeat Variant"/>
    <property type="match status" value="1"/>
</dbReference>
<dbReference type="InterPro" id="IPR032460">
    <property type="entry name" value="Symplekin/Pta1_N"/>
</dbReference>
<gene>
    <name evidence="6" type="ORF">F503_07032</name>
</gene>
<feature type="region of interest" description="Disordered" evidence="4">
    <location>
        <begin position="612"/>
        <end position="660"/>
    </location>
</feature>
<evidence type="ECO:0000256" key="2">
    <source>
        <dbReference type="ARBA" id="ARBA00022664"/>
    </source>
</evidence>
<dbReference type="HOGENOM" id="CLU_021804_0_0_1"/>
<name>S3CBE8_OPHP1</name>
<feature type="domain" description="Symplekin/Pta1 N-terminal" evidence="5">
    <location>
        <begin position="123"/>
        <end position="343"/>
    </location>
</feature>
<feature type="compositionally biased region" description="Low complexity" evidence="4">
    <location>
        <begin position="847"/>
        <end position="865"/>
    </location>
</feature>
<keyword evidence="7" id="KW-1185">Reference proteome</keyword>
<organism evidence="6 7">
    <name type="scientific">Ophiostoma piceae (strain UAMH 11346)</name>
    <name type="common">Sap stain fungus</name>
    <dbReference type="NCBI Taxonomy" id="1262450"/>
    <lineage>
        <taxon>Eukaryota</taxon>
        <taxon>Fungi</taxon>
        <taxon>Dikarya</taxon>
        <taxon>Ascomycota</taxon>
        <taxon>Pezizomycotina</taxon>
        <taxon>Sordariomycetes</taxon>
        <taxon>Sordariomycetidae</taxon>
        <taxon>Ophiostomatales</taxon>
        <taxon>Ophiostomataceae</taxon>
        <taxon>Ophiostoma</taxon>
    </lineage>
</organism>
<protein>
    <submittedName>
        <fullName evidence="6">Mrna cleavage and polyadenylation specificity factor complex subunit</fullName>
    </submittedName>
</protein>
<dbReference type="InterPro" id="IPR011989">
    <property type="entry name" value="ARM-like"/>
</dbReference>
<evidence type="ECO:0000256" key="1">
    <source>
        <dbReference type="ARBA" id="ARBA00004123"/>
    </source>
</evidence>
<evidence type="ECO:0000313" key="7">
    <source>
        <dbReference type="Proteomes" id="UP000016923"/>
    </source>
</evidence>
<evidence type="ECO:0000313" key="6">
    <source>
        <dbReference type="EMBL" id="EPE09256.1"/>
    </source>
</evidence>
<feature type="compositionally biased region" description="Low complexity" evidence="4">
    <location>
        <begin position="366"/>
        <end position="377"/>
    </location>
</feature>
<feature type="compositionally biased region" description="Acidic residues" evidence="4">
    <location>
        <begin position="616"/>
        <end position="639"/>
    </location>
</feature>
<keyword evidence="3" id="KW-0539">Nucleus</keyword>
<dbReference type="STRING" id="1262450.S3CBE8"/>
<evidence type="ECO:0000256" key="4">
    <source>
        <dbReference type="SAM" id="MobiDB-lite"/>
    </source>
</evidence>
<feature type="region of interest" description="Disordered" evidence="4">
    <location>
        <begin position="823"/>
        <end position="881"/>
    </location>
</feature>
<feature type="compositionally biased region" description="Basic and acidic residues" evidence="4">
    <location>
        <begin position="823"/>
        <end position="846"/>
    </location>
</feature>
<dbReference type="Proteomes" id="UP000016923">
    <property type="component" value="Unassembled WGS sequence"/>
</dbReference>
<dbReference type="SUPFAM" id="SSF48371">
    <property type="entry name" value="ARM repeat"/>
    <property type="match status" value="1"/>
</dbReference>
<keyword evidence="2" id="KW-0507">mRNA processing</keyword>
<dbReference type="InterPro" id="IPR016024">
    <property type="entry name" value="ARM-type_fold"/>
</dbReference>
<feature type="compositionally biased region" description="Basic and acidic residues" evidence="4">
    <location>
        <begin position="640"/>
        <end position="650"/>
    </location>
</feature>
<evidence type="ECO:0000256" key="3">
    <source>
        <dbReference type="ARBA" id="ARBA00023242"/>
    </source>
</evidence>
<sequence length="881" mass="95706">MASAATVASGSSNGALASNGGNASASHAPAAPTAAQQESIQEQIRQLDDARKLVLANVGHYPMIVQGILPILNPSSLPQLRRWGADFLAEAFAAPSMPSREKESLSLLVLESLKGMLENANEDPFVLRSIIQAASSIYPLIMRWIINNSYDSATWERIGVIKSRILRLWELPSPSLKICCIKFAQRVVLAQTLSPNSDHRRDGLDISLKLIPQNHPLLDPRHLEAEATGLLDRMLSVLQDNSDDAIVVDATLNTLSILVRTRPATVNRIITAILNFDPLRLAAAGNLTPRTRVMVKSMEKTTRMLLIHLTKRDPHSSYNQRMQQQIERLMRSKAELLDDAGRKRQQAEQQAGDAKRQKLASGSGSAQAQAQPQQQQQHMSLPQRPLIIDIPPLGPPPHSLADIFALTTSPQLRSFNASHVPLELVAKISVSTLARLEPQFLQRAITGIRDRLASLDAAAATSAINPNTVPLDVEPNANDEDDDDYEPDFTAAEDAEQIMNKLDSEGTMTSDIAAAVARVDASSLGLGAFKLPTAPTLSTEQVVKVGQATVLRVFGMMQVSEEASAPAAAAPAPSTAVGARKTGKAGLNRVAATTYDKDAWITILTRLATRSVSGLEGDEGDDEDDEEDEDDEMEEGEEADDKKKLVKREPGSGSGPGSRPELNDKIRELLFRYVLEDFRKRIDIAIYWLCEEWYNSALSGSGGRGRTTSYDIWAVKVLDGFVPYLHAQDKKVLTRFVSGIPALNKELMQRVKGLCRDPSMVLVALTALLYQLKMRPPARELALDTMQDIYLEFDDARTVTAKYLASYRPEFVAAQTAAAEKEAAEKEAAEKEAAEKEAAEAAEKAAEIAAAPGQPSTETDSSETSADNAEAANESTPAEGP</sequence>
<dbReference type="Pfam" id="PF11935">
    <property type="entry name" value="SYMPK_PTA1_N"/>
    <property type="match status" value="1"/>
</dbReference>
<feature type="region of interest" description="Disordered" evidence="4">
    <location>
        <begin position="1"/>
        <end position="41"/>
    </location>
</feature>
<evidence type="ECO:0000259" key="5">
    <source>
        <dbReference type="Pfam" id="PF11935"/>
    </source>
</evidence>
<comment type="subcellular location">
    <subcellularLocation>
        <location evidence="1">Nucleus</location>
    </subcellularLocation>
</comment>
<dbReference type="EMBL" id="KE148147">
    <property type="protein sequence ID" value="EPE09256.1"/>
    <property type="molecule type" value="Genomic_DNA"/>
</dbReference>
<reference evidence="6 7" key="1">
    <citation type="journal article" date="2013" name="BMC Genomics">
        <title>The genome and transcriptome of the pine saprophyte Ophiostoma piceae, and a comparison with the bark beetle-associated pine pathogen Grosmannia clavigera.</title>
        <authorList>
            <person name="Haridas S."/>
            <person name="Wang Y."/>
            <person name="Lim L."/>
            <person name="Massoumi Alamouti S."/>
            <person name="Jackman S."/>
            <person name="Docking R."/>
            <person name="Robertson G."/>
            <person name="Birol I."/>
            <person name="Bohlmann J."/>
            <person name="Breuil C."/>
        </authorList>
    </citation>
    <scope>NUCLEOTIDE SEQUENCE [LARGE SCALE GENOMIC DNA]</scope>
    <source>
        <strain evidence="6 7">UAMH 11346</strain>
    </source>
</reference>
<dbReference type="eggNOG" id="KOG1895">
    <property type="taxonomic scope" value="Eukaryota"/>
</dbReference>
<dbReference type="VEuPathDB" id="FungiDB:F503_07032"/>
<proteinExistence type="predicted"/>
<feature type="compositionally biased region" description="Low complexity" evidence="4">
    <location>
        <begin position="8"/>
        <end position="35"/>
    </location>
</feature>
<dbReference type="OrthoDB" id="331600at2759"/>
<dbReference type="PANTHER" id="PTHR15245:SF20">
    <property type="entry name" value="SYMPLEKIN"/>
    <property type="match status" value="1"/>
</dbReference>
<dbReference type="OMA" id="AREMCLN"/>